<dbReference type="OrthoDB" id="10580082at2759"/>
<keyword evidence="2" id="KW-1185">Reference proteome</keyword>
<protein>
    <submittedName>
        <fullName evidence="1">Uncharacterized protein</fullName>
    </submittedName>
</protein>
<dbReference type="EMBL" id="SGJD01000795">
    <property type="protein sequence ID" value="KAB0403529.1"/>
    <property type="molecule type" value="Genomic_DNA"/>
</dbReference>
<organism evidence="1 2">
    <name type="scientific">Balaenoptera physalus</name>
    <name type="common">Fin whale</name>
    <name type="synonym">Balaena physalus</name>
    <dbReference type="NCBI Taxonomy" id="9770"/>
    <lineage>
        <taxon>Eukaryota</taxon>
        <taxon>Metazoa</taxon>
        <taxon>Chordata</taxon>
        <taxon>Craniata</taxon>
        <taxon>Vertebrata</taxon>
        <taxon>Euteleostomi</taxon>
        <taxon>Mammalia</taxon>
        <taxon>Eutheria</taxon>
        <taxon>Laurasiatheria</taxon>
        <taxon>Artiodactyla</taxon>
        <taxon>Whippomorpha</taxon>
        <taxon>Cetacea</taxon>
        <taxon>Mysticeti</taxon>
        <taxon>Balaenopteridae</taxon>
        <taxon>Balaenoptera</taxon>
    </lineage>
</organism>
<dbReference type="Proteomes" id="UP000437017">
    <property type="component" value="Unassembled WGS sequence"/>
</dbReference>
<gene>
    <name evidence="1" type="ORF">E2I00_005647</name>
</gene>
<sequence length="161" mass="17879">TLLRPGGPESLQAQLEGGVPGLELDLRLAHNGGTVIGLLRWKRAGSPRLHRQHHVRKLVEDANTSPETTCSSSSRSQWRNLESGGLAVYASPENEKPFLEKNLLRREGRPEKIQTKAVSCQGNGPHQLADYLNLFSLQNSKAELEEQWSKDGPAPRYHSQL</sequence>
<accession>A0A6A1Q9U8</accession>
<feature type="non-terminal residue" evidence="1">
    <location>
        <position position="1"/>
    </location>
</feature>
<evidence type="ECO:0000313" key="1">
    <source>
        <dbReference type="EMBL" id="KAB0403529.1"/>
    </source>
</evidence>
<comment type="caution">
    <text evidence="1">The sequence shown here is derived from an EMBL/GenBank/DDBJ whole genome shotgun (WGS) entry which is preliminary data.</text>
</comment>
<name>A0A6A1Q9U8_BALPH</name>
<reference evidence="1 2" key="1">
    <citation type="journal article" date="2019" name="PLoS ONE">
        <title>Genomic analyses reveal an absence of contemporary introgressive admixture between fin whales and blue whales, despite known hybrids.</title>
        <authorList>
            <person name="Westbury M.V."/>
            <person name="Petersen B."/>
            <person name="Lorenzen E.D."/>
        </authorList>
    </citation>
    <scope>NUCLEOTIDE SEQUENCE [LARGE SCALE GENOMIC DNA]</scope>
    <source>
        <strain evidence="1">FinWhale-01</strain>
    </source>
</reference>
<dbReference type="AlphaFoldDB" id="A0A6A1Q9U8"/>
<evidence type="ECO:0000313" key="2">
    <source>
        <dbReference type="Proteomes" id="UP000437017"/>
    </source>
</evidence>
<proteinExistence type="predicted"/>